<dbReference type="Proteomes" id="UP000594263">
    <property type="component" value="Unplaced"/>
</dbReference>
<evidence type="ECO:0000256" key="1">
    <source>
        <dbReference type="ARBA" id="ARBA00004123"/>
    </source>
</evidence>
<evidence type="ECO:0000256" key="3">
    <source>
        <dbReference type="ARBA" id="ARBA00023015"/>
    </source>
</evidence>
<evidence type="ECO:0000259" key="7">
    <source>
        <dbReference type="PROSITE" id="PS50090"/>
    </source>
</evidence>
<dbReference type="GO" id="GO:0005634">
    <property type="term" value="C:nucleus"/>
    <property type="evidence" value="ECO:0007669"/>
    <property type="project" value="UniProtKB-SubCell"/>
</dbReference>
<dbReference type="Gramene" id="Kaladp0055s0531.1.v1.1">
    <property type="protein sequence ID" value="Kaladp0055s0531.1.v1.1"/>
    <property type="gene ID" value="Kaladp0055s0531.v1.1"/>
</dbReference>
<dbReference type="GO" id="GO:0003677">
    <property type="term" value="F:DNA binding"/>
    <property type="evidence" value="ECO:0007669"/>
    <property type="project" value="UniProtKB-KW"/>
</dbReference>
<evidence type="ECO:0000256" key="2">
    <source>
        <dbReference type="ARBA" id="ARBA00022737"/>
    </source>
</evidence>
<dbReference type="InterPro" id="IPR051953">
    <property type="entry name" value="Plant_SW-associated_TFs"/>
</dbReference>
<evidence type="ECO:0000256" key="5">
    <source>
        <dbReference type="ARBA" id="ARBA00023163"/>
    </source>
</evidence>
<evidence type="ECO:0000259" key="8">
    <source>
        <dbReference type="PROSITE" id="PS51294"/>
    </source>
</evidence>
<dbReference type="Pfam" id="PF00249">
    <property type="entry name" value="Myb_DNA-binding"/>
    <property type="match status" value="2"/>
</dbReference>
<dbReference type="CDD" id="cd00167">
    <property type="entry name" value="SANT"/>
    <property type="match status" value="2"/>
</dbReference>
<feature type="domain" description="Myb-like" evidence="7">
    <location>
        <begin position="9"/>
        <end position="61"/>
    </location>
</feature>
<dbReference type="Gene3D" id="1.10.10.60">
    <property type="entry name" value="Homeodomain-like"/>
    <property type="match status" value="2"/>
</dbReference>
<dbReference type="SUPFAM" id="SSF46689">
    <property type="entry name" value="Homeodomain-like"/>
    <property type="match status" value="1"/>
</dbReference>
<dbReference type="SMART" id="SM00717">
    <property type="entry name" value="SANT"/>
    <property type="match status" value="2"/>
</dbReference>
<dbReference type="FunFam" id="1.10.10.60:FF:000047">
    <property type="entry name" value="Myb transcription factor"/>
    <property type="match status" value="1"/>
</dbReference>
<feature type="domain" description="Myb-like" evidence="7">
    <location>
        <begin position="62"/>
        <end position="112"/>
    </location>
</feature>
<keyword evidence="3" id="KW-0805">Transcription regulation</keyword>
<proteinExistence type="predicted"/>
<dbReference type="FunFam" id="1.10.10.60:FF:000221">
    <property type="entry name" value="MYB transcription factor"/>
    <property type="match status" value="1"/>
</dbReference>
<feature type="domain" description="HTH myb-type" evidence="8">
    <location>
        <begin position="9"/>
        <end position="61"/>
    </location>
</feature>
<keyword evidence="2" id="KW-0677">Repeat</keyword>
<comment type="subcellular location">
    <subcellularLocation>
        <location evidence="1">Nucleus</location>
    </subcellularLocation>
</comment>
<dbReference type="PANTHER" id="PTHR47997">
    <property type="entry name" value="MYB DOMAIN PROTEIN 55"/>
    <property type="match status" value="1"/>
</dbReference>
<keyword evidence="10" id="KW-1185">Reference proteome</keyword>
<dbReference type="InterPro" id="IPR009057">
    <property type="entry name" value="Homeodomain-like_sf"/>
</dbReference>
<evidence type="ECO:0000313" key="9">
    <source>
        <dbReference type="EnsemblPlants" id="Kaladp0055s0531.1.v1.1"/>
    </source>
</evidence>
<reference evidence="9" key="1">
    <citation type="submission" date="2021-01" db="UniProtKB">
        <authorList>
            <consortium name="EnsemblPlants"/>
        </authorList>
    </citation>
    <scope>IDENTIFICATION</scope>
</reference>
<dbReference type="InterPro" id="IPR017930">
    <property type="entry name" value="Myb_dom"/>
</dbReference>
<keyword evidence="6" id="KW-0539">Nucleus</keyword>
<keyword evidence="4" id="KW-0238">DNA-binding</keyword>
<dbReference type="PANTHER" id="PTHR47997:SF75">
    <property type="entry name" value="MYB DOMAIN PROTEIN 55"/>
    <property type="match status" value="1"/>
</dbReference>
<keyword evidence="5" id="KW-0804">Transcription</keyword>
<dbReference type="InterPro" id="IPR001005">
    <property type="entry name" value="SANT/Myb"/>
</dbReference>
<sequence length="420" mass="46592">MGRHSCCYKQKLRKGLWSPEEDDKLLRHITKYGHGCWSSVPKLAGLQRCGKSCRLRWINYLRPDLKRGAFSQEEENIIVELHAVLGNRWSQIAAQLPGRTDNEIKNLWNSCLKKKLRQKGIDPNTHKPISEMEAEQKRSATEAAAISLQASYENNKNNMVSAAGSDEVISMHLIDASDSHNMNNAVFIDNNFLSSFEANSKFSHSMTQDFFVDRCGRSATSCGGQPDMLGEGYLSLLAPLSLTNTTQASNISFNLGSRSSGSSPIPDDSQFNNNLLPSMFPSISNSMILTNTTGARPCSVISDTDQSLGSFDWDQRQNGTNACSCLWEMATAKSSQFEEAKWSAYLQNTSSSFGTLQSGNSNLFSGGEMIKPEPVRYGSSGGASLLWHHQMNQQQQHHSSPSDVFAKDLQRLKMAFEQTF</sequence>
<accession>A0A7N0U7W5</accession>
<dbReference type="PROSITE" id="PS51294">
    <property type="entry name" value="HTH_MYB"/>
    <property type="match status" value="2"/>
</dbReference>
<evidence type="ECO:0000256" key="4">
    <source>
        <dbReference type="ARBA" id="ARBA00023125"/>
    </source>
</evidence>
<dbReference type="AlphaFoldDB" id="A0A7N0U7W5"/>
<evidence type="ECO:0000313" key="10">
    <source>
        <dbReference type="Proteomes" id="UP000594263"/>
    </source>
</evidence>
<dbReference type="EnsemblPlants" id="Kaladp0055s0531.1.v1.1">
    <property type="protein sequence ID" value="Kaladp0055s0531.1.v1.1"/>
    <property type="gene ID" value="Kaladp0055s0531.v1.1"/>
</dbReference>
<protein>
    <submittedName>
        <fullName evidence="9">Uncharacterized protein</fullName>
    </submittedName>
</protein>
<name>A0A7N0U7W5_KALFE</name>
<organism evidence="9 10">
    <name type="scientific">Kalanchoe fedtschenkoi</name>
    <name type="common">Lavender scallops</name>
    <name type="synonym">South American air plant</name>
    <dbReference type="NCBI Taxonomy" id="63787"/>
    <lineage>
        <taxon>Eukaryota</taxon>
        <taxon>Viridiplantae</taxon>
        <taxon>Streptophyta</taxon>
        <taxon>Embryophyta</taxon>
        <taxon>Tracheophyta</taxon>
        <taxon>Spermatophyta</taxon>
        <taxon>Magnoliopsida</taxon>
        <taxon>eudicotyledons</taxon>
        <taxon>Gunneridae</taxon>
        <taxon>Pentapetalae</taxon>
        <taxon>Saxifragales</taxon>
        <taxon>Crassulaceae</taxon>
        <taxon>Kalanchoe</taxon>
    </lineage>
</organism>
<dbReference type="PROSITE" id="PS50090">
    <property type="entry name" value="MYB_LIKE"/>
    <property type="match status" value="2"/>
</dbReference>
<feature type="domain" description="HTH myb-type" evidence="8">
    <location>
        <begin position="62"/>
        <end position="116"/>
    </location>
</feature>
<evidence type="ECO:0000256" key="6">
    <source>
        <dbReference type="ARBA" id="ARBA00023242"/>
    </source>
</evidence>